<evidence type="ECO:0000256" key="5">
    <source>
        <dbReference type="ARBA" id="ARBA00022989"/>
    </source>
</evidence>
<dbReference type="Gene3D" id="3.40.50.300">
    <property type="entry name" value="P-loop containing nucleotide triphosphate hydrolases"/>
    <property type="match status" value="1"/>
</dbReference>
<evidence type="ECO:0000256" key="3">
    <source>
        <dbReference type="ARBA" id="ARBA00022741"/>
    </source>
</evidence>
<dbReference type="RefSeq" id="WP_071160025.1">
    <property type="nucleotide sequence ID" value="NZ_MBRJ01000062.1"/>
</dbReference>
<dbReference type="InterPro" id="IPR011527">
    <property type="entry name" value="ABC1_TM_dom"/>
</dbReference>
<keyword evidence="11" id="KW-1185">Reference proteome</keyword>
<gene>
    <name evidence="10" type="ORF">BBV17_29070</name>
</gene>
<keyword evidence="3" id="KW-0547">Nucleotide-binding</keyword>
<dbReference type="SUPFAM" id="SSF52540">
    <property type="entry name" value="P-loop containing nucleoside triphosphate hydrolases"/>
    <property type="match status" value="1"/>
</dbReference>
<dbReference type="InterPro" id="IPR039421">
    <property type="entry name" value="Type_1_exporter"/>
</dbReference>
<keyword evidence="4" id="KW-0067">ATP-binding</keyword>
<feature type="domain" description="ABC transporter" evidence="8">
    <location>
        <begin position="332"/>
        <end position="566"/>
    </location>
</feature>
<dbReference type="InterPro" id="IPR036640">
    <property type="entry name" value="ABC1_TM_sf"/>
</dbReference>
<dbReference type="PANTHER" id="PTHR43394">
    <property type="entry name" value="ATP-DEPENDENT PERMEASE MDL1, MITOCHONDRIAL"/>
    <property type="match status" value="1"/>
</dbReference>
<dbReference type="PROSITE" id="PS50929">
    <property type="entry name" value="ABC_TM1F"/>
    <property type="match status" value="1"/>
</dbReference>
<comment type="subcellular location">
    <subcellularLocation>
        <location evidence="1">Cell membrane</location>
        <topology evidence="1">Multi-pass membrane protein</topology>
    </subcellularLocation>
</comment>
<dbReference type="SMART" id="SM00382">
    <property type="entry name" value="AAA"/>
    <property type="match status" value="1"/>
</dbReference>
<evidence type="ECO:0000259" key="9">
    <source>
        <dbReference type="PROSITE" id="PS50929"/>
    </source>
</evidence>
<dbReference type="PROSITE" id="PS00211">
    <property type="entry name" value="ABC_TRANSPORTER_1"/>
    <property type="match status" value="1"/>
</dbReference>
<feature type="transmembrane region" description="Helical" evidence="7">
    <location>
        <begin position="16"/>
        <end position="36"/>
    </location>
</feature>
<accession>A0ABX3CKD1</accession>
<dbReference type="InterPro" id="IPR003593">
    <property type="entry name" value="AAA+_ATPase"/>
</dbReference>
<evidence type="ECO:0008006" key="12">
    <source>
        <dbReference type="Google" id="ProtNLM"/>
    </source>
</evidence>
<dbReference type="PANTHER" id="PTHR43394:SF1">
    <property type="entry name" value="ATP-BINDING CASSETTE SUB-FAMILY B MEMBER 10, MITOCHONDRIAL"/>
    <property type="match status" value="1"/>
</dbReference>
<dbReference type="EMBL" id="MBRJ01000062">
    <property type="protein sequence ID" value="OHX40705.1"/>
    <property type="molecule type" value="Genomic_DNA"/>
</dbReference>
<dbReference type="Pfam" id="PF00664">
    <property type="entry name" value="ABC_membrane"/>
    <property type="match status" value="1"/>
</dbReference>
<evidence type="ECO:0000259" key="8">
    <source>
        <dbReference type="PROSITE" id="PS50893"/>
    </source>
</evidence>
<comment type="caution">
    <text evidence="10">The sequence shown here is derived from an EMBL/GenBank/DDBJ whole genome shotgun (WGS) entry which is preliminary data.</text>
</comment>
<evidence type="ECO:0000256" key="1">
    <source>
        <dbReference type="ARBA" id="ARBA00004651"/>
    </source>
</evidence>
<proteinExistence type="predicted"/>
<dbReference type="Gene3D" id="1.20.1560.10">
    <property type="entry name" value="ABC transporter type 1, transmembrane domain"/>
    <property type="match status" value="1"/>
</dbReference>
<evidence type="ECO:0000313" key="10">
    <source>
        <dbReference type="EMBL" id="OHX40705.1"/>
    </source>
</evidence>
<keyword evidence="6 7" id="KW-0472">Membrane</keyword>
<dbReference type="SUPFAM" id="SSF90123">
    <property type="entry name" value="ABC transporter transmembrane region"/>
    <property type="match status" value="1"/>
</dbReference>
<feature type="transmembrane region" description="Helical" evidence="7">
    <location>
        <begin position="145"/>
        <end position="172"/>
    </location>
</feature>
<evidence type="ECO:0000256" key="6">
    <source>
        <dbReference type="ARBA" id="ARBA00023136"/>
    </source>
</evidence>
<dbReference type="PROSITE" id="PS50893">
    <property type="entry name" value="ABC_TRANSPORTER_2"/>
    <property type="match status" value="1"/>
</dbReference>
<sequence length="575" mass="65873">MKNIKWIWLYIKNQKFLYFSCILLLVIESVVEIFSIKMQQYIIDEVIMSGEYDKLWIYIPIISLLYLVFTVLFVVNPYIQSKIHGRIKYQLKKKALSHFYKIPLKKMQQERDAKYVHYFSNEIPIVARLIGEDIADIVKYGFNTLLIFVLIVYSAPSILIGIIIFSIIYLLIGHKFNRKQINLWKEIQNKKSEFLVTLEEGITSTRDIIAANSHEWESKRFNNKYKSYFQSIMAEGKLKIQQVYSMESLTLGGQLFVLGYGGYLVLNDTITIGTLIVTFQLSSTLIESLLKLYNLIFTFSGKLASVENIKNWLEVPDLKGGNKKFNEPIEQLSLENINFRHIGSDDYVLRNLSMNIPIGKKVAIVGPSGSGKSTIASLLTKFIDAETGIVKVNGRNLHNIPDTDWRMKTSVVFQDGYIFPGSIKDNLLLGYCISEEKLKEFCELMQIQRLIDKLPNNLESKIGERGVTISGGEKQRLSLVRAILRDPEILILDESTSALDIYTEKKIQENIDKIREGKTTIIIAHRLSTIKNADVIYVINNGELCEIGSHLELLKNKSIYASLVNKEIEFLSKKA</sequence>
<name>A0ABX3CKD1_9BACI</name>
<dbReference type="CDD" id="cd07346">
    <property type="entry name" value="ABC_6TM_exporters"/>
    <property type="match status" value="1"/>
</dbReference>
<evidence type="ECO:0000256" key="4">
    <source>
        <dbReference type="ARBA" id="ARBA00022840"/>
    </source>
</evidence>
<keyword evidence="5 7" id="KW-1133">Transmembrane helix</keyword>
<dbReference type="Pfam" id="PF00005">
    <property type="entry name" value="ABC_tran"/>
    <property type="match status" value="1"/>
</dbReference>
<feature type="domain" description="ABC transmembrane type-1" evidence="9">
    <location>
        <begin position="22"/>
        <end position="301"/>
    </location>
</feature>
<reference evidence="10 11" key="1">
    <citation type="submission" date="2016-07" db="EMBL/GenBank/DDBJ databases">
        <title>Bacillus oceanisediminis whole genome.</title>
        <authorList>
            <person name="Pal Y."/>
            <person name="Verma A."/>
            <person name="Mual P."/>
            <person name="Srinivasan K."/>
        </authorList>
    </citation>
    <scope>NUCLEOTIDE SEQUENCE [LARGE SCALE GENOMIC DNA]</scope>
    <source>
        <strain evidence="10 11">Bhandara28</strain>
    </source>
</reference>
<organism evidence="10 11">
    <name type="scientific">Cytobacillus oceanisediminis</name>
    <dbReference type="NCBI Taxonomy" id="665099"/>
    <lineage>
        <taxon>Bacteria</taxon>
        <taxon>Bacillati</taxon>
        <taxon>Bacillota</taxon>
        <taxon>Bacilli</taxon>
        <taxon>Bacillales</taxon>
        <taxon>Bacillaceae</taxon>
        <taxon>Cytobacillus</taxon>
    </lineage>
</organism>
<dbReference type="Proteomes" id="UP000180194">
    <property type="component" value="Unassembled WGS sequence"/>
</dbReference>
<protein>
    <recommendedName>
        <fullName evidence="12">ABC transporter ATP-binding protein</fullName>
    </recommendedName>
</protein>
<evidence type="ECO:0000256" key="2">
    <source>
        <dbReference type="ARBA" id="ARBA00022692"/>
    </source>
</evidence>
<feature type="transmembrane region" description="Helical" evidence="7">
    <location>
        <begin position="56"/>
        <end position="79"/>
    </location>
</feature>
<keyword evidence="2 7" id="KW-0812">Transmembrane</keyword>
<dbReference type="InterPro" id="IPR017871">
    <property type="entry name" value="ABC_transporter-like_CS"/>
</dbReference>
<dbReference type="InterPro" id="IPR027417">
    <property type="entry name" value="P-loop_NTPase"/>
</dbReference>
<evidence type="ECO:0000256" key="7">
    <source>
        <dbReference type="SAM" id="Phobius"/>
    </source>
</evidence>
<dbReference type="InterPro" id="IPR003439">
    <property type="entry name" value="ABC_transporter-like_ATP-bd"/>
</dbReference>
<evidence type="ECO:0000313" key="11">
    <source>
        <dbReference type="Proteomes" id="UP000180194"/>
    </source>
</evidence>